<feature type="domain" description="Concentrative nucleoside transporter N-terminal" evidence="8">
    <location>
        <begin position="186"/>
        <end position="258"/>
    </location>
</feature>
<evidence type="ECO:0000313" key="11">
    <source>
        <dbReference type="EMBL" id="CAG5131684.1"/>
    </source>
</evidence>
<feature type="transmembrane region" description="Helical" evidence="7">
    <location>
        <begin position="107"/>
        <end position="125"/>
    </location>
</feature>
<evidence type="ECO:0000256" key="6">
    <source>
        <dbReference type="ARBA" id="ARBA00023136"/>
    </source>
</evidence>
<feature type="transmembrane region" description="Helical" evidence="7">
    <location>
        <begin position="341"/>
        <end position="363"/>
    </location>
</feature>
<evidence type="ECO:0000259" key="10">
    <source>
        <dbReference type="Pfam" id="PF07670"/>
    </source>
</evidence>
<keyword evidence="4 7" id="KW-0812">Transmembrane</keyword>
<feature type="domain" description="Concentrative nucleoside transporter C-terminal" evidence="9">
    <location>
        <begin position="369"/>
        <end position="620"/>
    </location>
</feature>
<dbReference type="Pfam" id="PF07670">
    <property type="entry name" value="Gate"/>
    <property type="match status" value="1"/>
</dbReference>
<dbReference type="Pfam" id="PF01773">
    <property type="entry name" value="Nucleos_tra2_N"/>
    <property type="match status" value="1"/>
</dbReference>
<comment type="subcellular location">
    <subcellularLocation>
        <location evidence="1">Cell membrane</location>
        <topology evidence="1">Multi-pass membrane protein</topology>
    </subcellularLocation>
</comment>
<organism evidence="11 12">
    <name type="scientific">Candidula unifasciata</name>
    <dbReference type="NCBI Taxonomy" id="100452"/>
    <lineage>
        <taxon>Eukaryota</taxon>
        <taxon>Metazoa</taxon>
        <taxon>Spiralia</taxon>
        <taxon>Lophotrochozoa</taxon>
        <taxon>Mollusca</taxon>
        <taxon>Gastropoda</taxon>
        <taxon>Heterobranchia</taxon>
        <taxon>Euthyneura</taxon>
        <taxon>Panpulmonata</taxon>
        <taxon>Eupulmonata</taxon>
        <taxon>Stylommatophora</taxon>
        <taxon>Helicina</taxon>
        <taxon>Helicoidea</taxon>
        <taxon>Geomitridae</taxon>
        <taxon>Candidula</taxon>
    </lineage>
</organism>
<accession>A0A8S3ZQ09</accession>
<keyword evidence="6 7" id="KW-0472">Membrane</keyword>
<proteinExistence type="inferred from homology"/>
<evidence type="ECO:0000256" key="2">
    <source>
        <dbReference type="ARBA" id="ARBA00009033"/>
    </source>
</evidence>
<dbReference type="InterPro" id="IPR002668">
    <property type="entry name" value="CNT_N_dom"/>
</dbReference>
<evidence type="ECO:0000256" key="1">
    <source>
        <dbReference type="ARBA" id="ARBA00004651"/>
    </source>
</evidence>
<protein>
    <recommendedName>
        <fullName evidence="13">Sodium/nucleoside cotransporter</fullName>
    </recommendedName>
</protein>
<comment type="caution">
    <text evidence="11">The sequence shown here is derived from an EMBL/GenBank/DDBJ whole genome shotgun (WGS) entry which is preliminary data.</text>
</comment>
<feature type="transmembrane region" description="Helical" evidence="7">
    <location>
        <begin position="153"/>
        <end position="172"/>
    </location>
</feature>
<feature type="transmembrane region" description="Helical" evidence="7">
    <location>
        <begin position="80"/>
        <end position="101"/>
    </location>
</feature>
<evidence type="ECO:0000259" key="9">
    <source>
        <dbReference type="Pfam" id="PF07662"/>
    </source>
</evidence>
<evidence type="ECO:0008006" key="13">
    <source>
        <dbReference type="Google" id="ProtNLM"/>
    </source>
</evidence>
<evidence type="ECO:0000313" key="12">
    <source>
        <dbReference type="Proteomes" id="UP000678393"/>
    </source>
</evidence>
<dbReference type="InterPro" id="IPR008276">
    <property type="entry name" value="C_nuclsd_transpt"/>
</dbReference>
<dbReference type="PANTHER" id="PTHR10590">
    <property type="entry name" value="SODIUM/NUCLEOSIDE COTRANSPORTER"/>
    <property type="match status" value="1"/>
</dbReference>
<dbReference type="Proteomes" id="UP000678393">
    <property type="component" value="Unassembled WGS sequence"/>
</dbReference>
<dbReference type="InterPro" id="IPR011642">
    <property type="entry name" value="Gate_dom"/>
</dbReference>
<name>A0A8S3ZQ09_9EUPU</name>
<feature type="transmembrane region" description="Helical" evidence="7">
    <location>
        <begin position="210"/>
        <end position="234"/>
    </location>
</feature>
<gene>
    <name evidence="11" type="ORF">CUNI_LOCUS17242</name>
</gene>
<dbReference type="PANTHER" id="PTHR10590:SF4">
    <property type="entry name" value="SOLUTE CARRIER FAMILY 28 MEMBER 3"/>
    <property type="match status" value="1"/>
</dbReference>
<dbReference type="GO" id="GO:0005886">
    <property type="term" value="C:plasma membrane"/>
    <property type="evidence" value="ECO:0007669"/>
    <property type="project" value="UniProtKB-SubCell"/>
</dbReference>
<evidence type="ECO:0000259" key="8">
    <source>
        <dbReference type="Pfam" id="PF01773"/>
    </source>
</evidence>
<feature type="domain" description="Nucleoside transporter/FeoB GTPase Gate" evidence="10">
    <location>
        <begin position="267"/>
        <end position="365"/>
    </location>
</feature>
<evidence type="ECO:0000256" key="4">
    <source>
        <dbReference type="ARBA" id="ARBA00022692"/>
    </source>
</evidence>
<dbReference type="Pfam" id="PF07662">
    <property type="entry name" value="Nucleos_tra2_C"/>
    <property type="match status" value="1"/>
</dbReference>
<keyword evidence="3" id="KW-1003">Cell membrane</keyword>
<dbReference type="OrthoDB" id="6075923at2759"/>
<dbReference type="GO" id="GO:0005415">
    <property type="term" value="F:nucleoside:sodium symporter activity"/>
    <property type="evidence" value="ECO:0007669"/>
    <property type="project" value="TreeGrafter"/>
</dbReference>
<reference evidence="11" key="1">
    <citation type="submission" date="2021-04" db="EMBL/GenBank/DDBJ databases">
        <authorList>
            <consortium name="Molecular Ecology Group"/>
        </authorList>
    </citation>
    <scope>NUCLEOTIDE SEQUENCE</scope>
</reference>
<sequence length="627" mass="68122">MTVLPSTDSLNVSTDNGIQLKQLTKPDANNGKNDVEISNHCLDIAEDDAYDRGPCARCMEVLEKAIDAVCARVMPLVQRWYKVALLLVYLVYFSYCMYYRFGDEGSIVLVVGTALLAMYLCRKLVLQHCWKCDVSASLARALSSPKGRKCRMVLRYGSYIGVTAGLSVFLALDVLRYNPQNCQSLIGIAVIIIICLLLSKKPSKINWHPVFWGFVIQFVFAILTLRTSFGYSAFKWVGDLVQTLLGFSDAGSEFVLGKNFKSMGLLFSIAGIILFFNCIICLLTHWGVMEVIVIKLGTLLGLCLETGPVESINAVANIFMGFSEVGLLIRPYLTLLSKSELCAVMTGGFASVAGGILGVFILFGAPANHLLTAAVISAPAALALTKVIYPETEIVNSAAQTNMKLRDENDKRKNALSVCADGAVMAFHILLPIAANMMAFVSLINMTDNILNWFGKRAGVDGLSFDVSTNSLVHLSVLTCYIRFAYIMGAPPEDCGRVGALIGIKLFATPMVGYAELGKMIQNRKIFEAYMKTANSSWHWSGPDIVLDSINKTLPYGVMTVRSEVITTYAMCGFSAITAIGICIGSMTAMCPARKQDVIDIVLVAFLAGNLASFATGAVADTRQAKM</sequence>
<evidence type="ECO:0000256" key="7">
    <source>
        <dbReference type="SAM" id="Phobius"/>
    </source>
</evidence>
<keyword evidence="12" id="KW-1185">Reference proteome</keyword>
<evidence type="ECO:0000256" key="5">
    <source>
        <dbReference type="ARBA" id="ARBA00022989"/>
    </source>
</evidence>
<feature type="transmembrane region" description="Helical" evidence="7">
    <location>
        <begin position="422"/>
        <end position="447"/>
    </location>
</feature>
<feature type="transmembrane region" description="Helical" evidence="7">
    <location>
        <begin position="601"/>
        <end position="620"/>
    </location>
</feature>
<dbReference type="InterPro" id="IPR011657">
    <property type="entry name" value="CNT_C_dom"/>
</dbReference>
<comment type="similarity">
    <text evidence="2">Belongs to the concentrative nucleoside transporter (CNT) (TC 2.A.41) family.</text>
</comment>
<keyword evidence="5 7" id="KW-1133">Transmembrane helix</keyword>
<evidence type="ECO:0000256" key="3">
    <source>
        <dbReference type="ARBA" id="ARBA00022475"/>
    </source>
</evidence>
<dbReference type="EMBL" id="CAJHNH020004791">
    <property type="protein sequence ID" value="CAG5131684.1"/>
    <property type="molecule type" value="Genomic_DNA"/>
</dbReference>
<feature type="transmembrane region" description="Helical" evidence="7">
    <location>
        <begin position="178"/>
        <end position="198"/>
    </location>
</feature>
<dbReference type="AlphaFoldDB" id="A0A8S3ZQ09"/>
<feature type="transmembrane region" description="Helical" evidence="7">
    <location>
        <begin position="264"/>
        <end position="288"/>
    </location>
</feature>
<feature type="transmembrane region" description="Helical" evidence="7">
    <location>
        <begin position="566"/>
        <end position="589"/>
    </location>
</feature>